<keyword evidence="17" id="KW-1185">Reference proteome</keyword>
<protein>
    <recommendedName>
        <fullName evidence="12">Endoplasmic reticulum transmembrane protein</fullName>
    </recommendedName>
</protein>
<feature type="transmembrane region" description="Helical" evidence="12">
    <location>
        <begin position="46"/>
        <end position="64"/>
    </location>
</feature>
<evidence type="ECO:0000256" key="6">
    <source>
        <dbReference type="ARBA" id="ARBA00022824"/>
    </source>
</evidence>
<sequence>MSFHWTLTAAFLYALMGIIGVIMLPIVPPSLWNKLFKSNLIRSFTVHSYFLFNMFMGLLVVVFLDSIRDTYNRSEAYKTLKDHPDNLRPETEALLQMRMFRAQRNFHISGFALFSWFVFKMLLNLISQNAQLKASQEASLKQAKSATEVAQKLLKGDDDSSSKKEIDTLEKKLQSTQQELDRAKKDVETMKKQSEQLTKEYKRLVDDNEQLEEKLRVSVGNDPANKKDD</sequence>
<dbReference type="PANTHER" id="PTHR12701">
    <property type="entry name" value="BCR-ASSOCIATED PROTEIN, BAP"/>
    <property type="match status" value="1"/>
</dbReference>
<evidence type="ECO:0000259" key="15">
    <source>
        <dbReference type="Pfam" id="PF18035"/>
    </source>
</evidence>
<evidence type="ECO:0000256" key="9">
    <source>
        <dbReference type="ARBA" id="ARBA00022989"/>
    </source>
</evidence>
<organism evidence="16 17">
    <name type="scientific">Cichlidogyrus casuarinus</name>
    <dbReference type="NCBI Taxonomy" id="1844966"/>
    <lineage>
        <taxon>Eukaryota</taxon>
        <taxon>Metazoa</taxon>
        <taxon>Spiralia</taxon>
        <taxon>Lophotrochozoa</taxon>
        <taxon>Platyhelminthes</taxon>
        <taxon>Monogenea</taxon>
        <taxon>Monopisthocotylea</taxon>
        <taxon>Dactylogyridea</taxon>
        <taxon>Ancyrocephalidae</taxon>
        <taxon>Cichlidogyrus</taxon>
    </lineage>
</organism>
<evidence type="ECO:0000256" key="13">
    <source>
        <dbReference type="SAM" id="MobiDB-lite"/>
    </source>
</evidence>
<keyword evidence="11 12" id="KW-0472">Membrane</keyword>
<keyword evidence="4 12" id="KW-0812">Transmembrane</keyword>
<dbReference type="GO" id="GO:0006915">
    <property type="term" value="P:apoptotic process"/>
    <property type="evidence" value="ECO:0007669"/>
    <property type="project" value="UniProtKB-KW"/>
</dbReference>
<evidence type="ECO:0000256" key="12">
    <source>
        <dbReference type="RuleBase" id="RU367026"/>
    </source>
</evidence>
<evidence type="ECO:0000313" key="16">
    <source>
        <dbReference type="EMBL" id="KAL3308188.1"/>
    </source>
</evidence>
<name>A0ABD2PMA2_9PLAT</name>
<evidence type="ECO:0000256" key="10">
    <source>
        <dbReference type="ARBA" id="ARBA00023054"/>
    </source>
</evidence>
<evidence type="ECO:0000256" key="7">
    <source>
        <dbReference type="ARBA" id="ARBA00022892"/>
    </source>
</evidence>
<dbReference type="Gene3D" id="1.20.5.110">
    <property type="match status" value="1"/>
</dbReference>
<keyword evidence="6 12" id="KW-0256">Endoplasmic reticulum</keyword>
<evidence type="ECO:0000256" key="11">
    <source>
        <dbReference type="ARBA" id="ARBA00023136"/>
    </source>
</evidence>
<dbReference type="GO" id="GO:0006888">
    <property type="term" value="P:endoplasmic reticulum to Golgi vesicle-mediated transport"/>
    <property type="evidence" value="ECO:0007669"/>
    <property type="project" value="UniProtKB-UniRule"/>
</dbReference>
<keyword evidence="8 12" id="KW-0653">Protein transport</keyword>
<evidence type="ECO:0000256" key="5">
    <source>
        <dbReference type="ARBA" id="ARBA00022703"/>
    </source>
</evidence>
<feature type="transmembrane region" description="Helical" evidence="12">
    <location>
        <begin position="7"/>
        <end position="26"/>
    </location>
</feature>
<comment type="similarity">
    <text evidence="2 12">Belongs to the BCAP29/BCAP31 family.</text>
</comment>
<dbReference type="InterPro" id="IPR008417">
    <property type="entry name" value="BAP29/BAP31"/>
</dbReference>
<feature type="transmembrane region" description="Helical" evidence="12">
    <location>
        <begin position="106"/>
        <end position="126"/>
    </location>
</feature>
<evidence type="ECO:0000313" key="17">
    <source>
        <dbReference type="Proteomes" id="UP001626550"/>
    </source>
</evidence>
<keyword evidence="3 12" id="KW-0813">Transport</keyword>
<reference evidence="16 17" key="1">
    <citation type="submission" date="2024-11" db="EMBL/GenBank/DDBJ databases">
        <title>Adaptive evolution of stress response genes in parasites aligns with host niche diversity.</title>
        <authorList>
            <person name="Hahn C."/>
            <person name="Resl P."/>
        </authorList>
    </citation>
    <scope>NUCLEOTIDE SEQUENCE [LARGE SCALE GENOMIC DNA]</scope>
    <source>
        <strain evidence="16">EGGRZ-B1_66</strain>
        <tissue evidence="16">Body</tissue>
    </source>
</reference>
<dbReference type="Proteomes" id="UP001626550">
    <property type="component" value="Unassembled WGS sequence"/>
</dbReference>
<evidence type="ECO:0000256" key="4">
    <source>
        <dbReference type="ARBA" id="ARBA00022692"/>
    </source>
</evidence>
<comment type="caution">
    <text evidence="16">The sequence shown here is derived from an EMBL/GenBank/DDBJ whole genome shotgun (WGS) entry which is preliminary data.</text>
</comment>
<dbReference type="InterPro" id="IPR040463">
    <property type="entry name" value="BAP29/BAP31_N"/>
</dbReference>
<evidence type="ECO:0000256" key="2">
    <source>
        <dbReference type="ARBA" id="ARBA00007956"/>
    </source>
</evidence>
<dbReference type="Pfam" id="PF05529">
    <property type="entry name" value="Bap31"/>
    <property type="match status" value="1"/>
</dbReference>
<dbReference type="EMBL" id="JBJKFK010005682">
    <property type="protein sequence ID" value="KAL3308188.1"/>
    <property type="molecule type" value="Genomic_DNA"/>
</dbReference>
<proteinExistence type="inferred from homology"/>
<comment type="subcellular location">
    <subcellularLocation>
        <location evidence="1 12">Endoplasmic reticulum membrane</location>
        <topology evidence="1 12">Multi-pass membrane protein</topology>
    </subcellularLocation>
</comment>
<dbReference type="FunFam" id="1.20.5.110:FF:000011">
    <property type="entry name" value="B-cell receptor-associated protein 29"/>
    <property type="match status" value="1"/>
</dbReference>
<keyword evidence="10" id="KW-0175">Coiled coil</keyword>
<feature type="region of interest" description="Disordered" evidence="13">
    <location>
        <begin position="173"/>
        <end position="195"/>
    </location>
</feature>
<dbReference type="AlphaFoldDB" id="A0ABD2PMA2"/>
<feature type="domain" description="BAP29/BAP31 transmembrane" evidence="14">
    <location>
        <begin position="1"/>
        <end position="138"/>
    </location>
</feature>
<evidence type="ECO:0000256" key="1">
    <source>
        <dbReference type="ARBA" id="ARBA00004477"/>
    </source>
</evidence>
<dbReference type="GO" id="GO:0005789">
    <property type="term" value="C:endoplasmic reticulum membrane"/>
    <property type="evidence" value="ECO:0007669"/>
    <property type="project" value="UniProtKB-SubCell"/>
</dbReference>
<gene>
    <name evidence="16" type="primary">BCAP29</name>
    <name evidence="16" type="ORF">Ciccas_013285</name>
</gene>
<feature type="domain" description="Bap31/Bap29 cytoplasmic coiled-coil" evidence="15">
    <location>
        <begin position="165"/>
        <end position="229"/>
    </location>
</feature>
<dbReference type="Pfam" id="PF18035">
    <property type="entry name" value="Bap31_Bap29_C"/>
    <property type="match status" value="1"/>
</dbReference>
<keyword evidence="5" id="KW-0053">Apoptosis</keyword>
<dbReference type="PANTHER" id="PTHR12701:SF20">
    <property type="entry name" value="ENDOPLASMIC RETICULUM TRANSMEMBRANE PROTEIN"/>
    <property type="match status" value="1"/>
</dbReference>
<evidence type="ECO:0000259" key="14">
    <source>
        <dbReference type="Pfam" id="PF05529"/>
    </source>
</evidence>
<keyword evidence="16" id="KW-0675">Receptor</keyword>
<dbReference type="GO" id="GO:0006886">
    <property type="term" value="P:intracellular protein transport"/>
    <property type="evidence" value="ECO:0007669"/>
    <property type="project" value="UniProtKB-UniRule"/>
</dbReference>
<comment type="function">
    <text evidence="12">May play a role in anterograde transport of membrane proteins from the endoplasmic reticulum to the Golgi.</text>
</comment>
<accession>A0ABD2PMA2</accession>
<keyword evidence="7 12" id="KW-0931">ER-Golgi transport</keyword>
<keyword evidence="9 12" id="KW-1133">Transmembrane helix</keyword>
<dbReference type="InterPro" id="IPR041672">
    <property type="entry name" value="Bap31/Bap29_C"/>
</dbReference>
<dbReference type="GO" id="GO:0070973">
    <property type="term" value="P:protein localization to endoplasmic reticulum exit site"/>
    <property type="evidence" value="ECO:0007669"/>
    <property type="project" value="UniProtKB-UniRule"/>
</dbReference>
<evidence type="ECO:0000256" key="3">
    <source>
        <dbReference type="ARBA" id="ARBA00022448"/>
    </source>
</evidence>
<evidence type="ECO:0000256" key="8">
    <source>
        <dbReference type="ARBA" id="ARBA00022927"/>
    </source>
</evidence>